<gene>
    <name evidence="2" type="ORF">SAV31267_101950</name>
</gene>
<feature type="compositionally biased region" description="Pro residues" evidence="1">
    <location>
        <begin position="1"/>
        <end position="18"/>
    </location>
</feature>
<dbReference type="AlphaFoldDB" id="A0A4D4N8F1"/>
<feature type="compositionally biased region" description="Basic and acidic residues" evidence="1">
    <location>
        <begin position="583"/>
        <end position="595"/>
    </location>
</feature>
<comment type="caution">
    <text evidence="2">The sequence shown here is derived from an EMBL/GenBank/DDBJ whole genome shotgun (WGS) entry which is preliminary data.</text>
</comment>
<organism evidence="2 3">
    <name type="scientific">Streptomyces avermitilis</name>
    <dbReference type="NCBI Taxonomy" id="33903"/>
    <lineage>
        <taxon>Bacteria</taxon>
        <taxon>Bacillati</taxon>
        <taxon>Actinomycetota</taxon>
        <taxon>Actinomycetes</taxon>
        <taxon>Kitasatosporales</taxon>
        <taxon>Streptomycetaceae</taxon>
        <taxon>Streptomyces</taxon>
    </lineage>
</organism>
<protein>
    <submittedName>
        <fullName evidence="2">Uncharacterized protein</fullName>
    </submittedName>
</protein>
<feature type="region of interest" description="Disordered" evidence="1">
    <location>
        <begin position="283"/>
        <end position="350"/>
    </location>
</feature>
<dbReference type="EMBL" id="BJHY01000004">
    <property type="protein sequence ID" value="GDY80710.1"/>
    <property type="molecule type" value="Genomic_DNA"/>
</dbReference>
<evidence type="ECO:0000256" key="1">
    <source>
        <dbReference type="SAM" id="MobiDB-lite"/>
    </source>
</evidence>
<proteinExistence type="predicted"/>
<name>A0A4D4N8F1_STRAX</name>
<accession>A0A4D4N8F1</accession>
<feature type="region of interest" description="Disordered" evidence="1">
    <location>
        <begin position="438"/>
        <end position="604"/>
    </location>
</feature>
<reference evidence="2 3" key="1">
    <citation type="submission" date="2019-04" db="EMBL/GenBank/DDBJ databases">
        <title>Draft genome sequences of Streptomyces avermitilis ATCC 31267.</title>
        <authorList>
            <person name="Komaki H."/>
            <person name="Tamura T."/>
            <person name="Hosoyama A."/>
        </authorList>
    </citation>
    <scope>NUCLEOTIDE SEQUENCE [LARGE SCALE GENOMIC DNA]</scope>
    <source>
        <strain evidence="2 3">ATCC 31267</strain>
    </source>
</reference>
<dbReference type="Proteomes" id="UP000299211">
    <property type="component" value="Unassembled WGS sequence"/>
</dbReference>
<evidence type="ECO:0000313" key="2">
    <source>
        <dbReference type="EMBL" id="GDY80710.1"/>
    </source>
</evidence>
<feature type="region of interest" description="Disordered" evidence="1">
    <location>
        <begin position="1"/>
        <end position="24"/>
    </location>
</feature>
<sequence length="604" mass="66590">MTTPFEPPAPPPLRPAPARPGRKLGPIAEELSSAHRAWLGPMRETYLTSGLTLSELSARVRLAKSKISELLRGIGLYPRWEIIFSLSRELNMPYWPLYRLWRQAALEAHKSREWVERCSEKTAVTMSHAAPPLDHRAFRELVESFYSLYAQVFLEDEERDTAVSDTFDILWLCWNDALASPDTRKFAWNVLRATVMARTPHVDGRPELGWAAFDTVALQSVIAASDRAEQIEETLDLFKAMSRLPDHQLDVMVLRRLCGITPRTPPAFSVSRWPLCGPTSATPSISWRASSARPRPKGKPHDPSHRRNPLQGPAGPSPHRAPRHRPLLPRKDRGTQPAGEPSHKPGQPNAAAEDLRALCETLVTHTPATAVTDFVTDQVPQPRSALVLACVLQLTDTDEGARFWWQYAAGAGQAAAAYCLYLHHLALGESDTADWWHRQTDDVQPPPGRPLKTLQPPVQKQPPAPGTRPTTGLPTPPPPRSCGSCATWRNTAPGPAPPRSPNSWHTCPPQSPSATSASPKWTCPRPALTSHAGSAPCSPRLPTGPTSPTPSPHDRILESMPPAMLLAPSPDLPLPRPARQRTSRWEKPQNGEHGHMKSTRSACT</sequence>
<evidence type="ECO:0000313" key="3">
    <source>
        <dbReference type="Proteomes" id="UP000299211"/>
    </source>
</evidence>
<dbReference type="STRING" id="33903.AQJ43_36295"/>